<dbReference type="GO" id="GO:0016020">
    <property type="term" value="C:membrane"/>
    <property type="evidence" value="ECO:0007669"/>
    <property type="project" value="UniProtKB-SubCell"/>
</dbReference>
<dbReference type="PANTHER" id="PTHR37042">
    <property type="entry name" value="OUTER MEMBRANE PROTEIN RV1973"/>
    <property type="match status" value="1"/>
</dbReference>
<protein>
    <submittedName>
        <fullName evidence="3">Uncharacterized protein</fullName>
    </submittedName>
</protein>
<dbReference type="HOGENOM" id="CLU_090655_1_0_11"/>
<name>A0A075V0S9_9PSEU</name>
<dbReference type="EMBL" id="CP008953">
    <property type="protein sequence ID" value="AIG78209.1"/>
    <property type="molecule type" value="Genomic_DNA"/>
</dbReference>
<evidence type="ECO:0000256" key="2">
    <source>
        <dbReference type="ARBA" id="ARBA00023136"/>
    </source>
</evidence>
<keyword evidence="4" id="KW-1185">Reference proteome</keyword>
<dbReference type="RefSeq" id="WP_038516211.1">
    <property type="nucleotide sequence ID" value="NZ_CP008953.1"/>
</dbReference>
<accession>A0A075V0S9</accession>
<sequence length="162" mass="16942">MLTRALTVVAALAVLAAAWFGWSWWSAAGDDGLARGREREAVLAAASGQLEVLNTIDYRSGAKDVDRWLGVTTGRLGKDLTGDRQIQIDRATASKTVATAKLKQAAVTELDAAAGTARLMAVLDVRVSTGGGSAAPKVSRLTVDYQRVEDGWKVSAVQAAGS</sequence>
<reference evidence="3 4" key="1">
    <citation type="journal article" date="2014" name="J. Biotechnol.">
        <title>Complete genome sequence of the actinobacterium Amycolatopsis japonica MG417-CF17(T) (=DSM 44213T) producing (S,S)-N,N'-ethylenediaminedisuccinic acid.</title>
        <authorList>
            <person name="Stegmann E."/>
            <person name="Albersmeier A."/>
            <person name="Spohn M."/>
            <person name="Gert H."/>
            <person name="Weber T."/>
            <person name="Wohlleben W."/>
            <person name="Kalinowski J."/>
            <person name="Ruckert C."/>
        </authorList>
    </citation>
    <scope>NUCLEOTIDE SEQUENCE [LARGE SCALE GENOMIC DNA]</scope>
    <source>
        <strain evidence="4">MG417-CF17 (DSM 44213)</strain>
    </source>
</reference>
<dbReference type="AlphaFoldDB" id="A0A075V0S9"/>
<dbReference type="STRING" id="208439.AJAP_26810"/>
<dbReference type="PANTHER" id="PTHR37042:SF4">
    <property type="entry name" value="OUTER MEMBRANE PROTEIN RV1973"/>
    <property type="match status" value="1"/>
</dbReference>
<proteinExistence type="predicted"/>
<keyword evidence="2" id="KW-0472">Membrane</keyword>
<evidence type="ECO:0000313" key="3">
    <source>
        <dbReference type="EMBL" id="AIG78209.1"/>
    </source>
</evidence>
<dbReference type="KEGG" id="aja:AJAP_26810"/>
<dbReference type="eggNOG" id="ENOG5033H7Y">
    <property type="taxonomic scope" value="Bacteria"/>
</dbReference>
<gene>
    <name evidence="3" type="ORF">AJAP_26810</name>
</gene>
<comment type="subcellular location">
    <subcellularLocation>
        <location evidence="1">Membrane</location>
    </subcellularLocation>
</comment>
<dbReference type="Proteomes" id="UP000028492">
    <property type="component" value="Chromosome"/>
</dbReference>
<evidence type="ECO:0000256" key="1">
    <source>
        <dbReference type="ARBA" id="ARBA00004370"/>
    </source>
</evidence>
<evidence type="ECO:0000313" key="4">
    <source>
        <dbReference type="Proteomes" id="UP000028492"/>
    </source>
</evidence>
<organism evidence="3 4">
    <name type="scientific">Amycolatopsis japonica</name>
    <dbReference type="NCBI Taxonomy" id="208439"/>
    <lineage>
        <taxon>Bacteria</taxon>
        <taxon>Bacillati</taxon>
        <taxon>Actinomycetota</taxon>
        <taxon>Actinomycetes</taxon>
        <taxon>Pseudonocardiales</taxon>
        <taxon>Pseudonocardiaceae</taxon>
        <taxon>Amycolatopsis</taxon>
        <taxon>Amycolatopsis japonica group</taxon>
    </lineage>
</organism>